<evidence type="ECO:0000256" key="5">
    <source>
        <dbReference type="ARBA" id="ARBA00022840"/>
    </source>
</evidence>
<dbReference type="PANTHER" id="PTHR21342">
    <property type="entry name" value="PHOSPHOPANTETHEINE ADENYLYLTRANSFERASE"/>
    <property type="match status" value="1"/>
</dbReference>
<feature type="binding site" evidence="9">
    <location>
        <position position="43"/>
    </location>
    <ligand>
        <name>substrate</name>
    </ligand>
</feature>
<feature type="binding site" evidence="9">
    <location>
        <begin position="11"/>
        <end position="12"/>
    </location>
    <ligand>
        <name>ATP</name>
        <dbReference type="ChEBI" id="CHEBI:30616"/>
    </ligand>
</feature>
<comment type="similarity">
    <text evidence="9">Belongs to the bacterial CoaD family.</text>
</comment>
<name>A0A1G6ICR2_9BACT</name>
<dbReference type="InterPro" id="IPR001980">
    <property type="entry name" value="PPAT"/>
</dbReference>
<protein>
    <recommendedName>
        <fullName evidence="9">Phosphopantetheine adenylyltransferase</fullName>
        <ecNumber evidence="9">2.7.7.3</ecNumber>
    </recommendedName>
    <alternativeName>
        <fullName evidence="9">Dephospho-CoA pyrophosphorylase</fullName>
    </alternativeName>
    <alternativeName>
        <fullName evidence="9">Pantetheine-phosphate adenylyltransferase</fullName>
        <shortName evidence="9">PPAT</shortName>
    </alternativeName>
</protein>
<dbReference type="Gene3D" id="3.40.50.620">
    <property type="entry name" value="HUPs"/>
    <property type="match status" value="1"/>
</dbReference>
<dbReference type="EMBL" id="FMYV01000001">
    <property type="protein sequence ID" value="SDC04332.1"/>
    <property type="molecule type" value="Genomic_DNA"/>
</dbReference>
<dbReference type="EMBL" id="SRME01000001">
    <property type="protein sequence ID" value="TGG89169.1"/>
    <property type="molecule type" value="Genomic_DNA"/>
</dbReference>
<keyword evidence="1 9" id="KW-0963">Cytoplasm</keyword>
<dbReference type="NCBIfam" id="TIGR01510">
    <property type="entry name" value="coaD_prev_kdtB"/>
    <property type="match status" value="1"/>
</dbReference>
<evidence type="ECO:0000256" key="2">
    <source>
        <dbReference type="ARBA" id="ARBA00022679"/>
    </source>
</evidence>
<comment type="function">
    <text evidence="9">Reversibly transfers an adenylyl group from ATP to 4'-phosphopantetheine, yielding dephospho-CoA (dPCoA) and pyrophosphate.</text>
</comment>
<comment type="subcellular location">
    <subcellularLocation>
        <location evidence="9">Cytoplasm</location>
    </subcellularLocation>
</comment>
<dbReference type="AlphaFoldDB" id="A0A1G6ICR2"/>
<keyword evidence="2 9" id="KW-0808">Transferase</keyword>
<feature type="binding site" evidence="9">
    <location>
        <begin position="90"/>
        <end position="92"/>
    </location>
    <ligand>
        <name>ATP</name>
        <dbReference type="ChEBI" id="CHEBI:30616"/>
    </ligand>
</feature>
<dbReference type="InterPro" id="IPR014729">
    <property type="entry name" value="Rossmann-like_a/b/a_fold"/>
</dbReference>
<keyword evidence="13" id="KW-1185">Reference proteome</keyword>
<dbReference type="EC" id="2.7.7.3" evidence="9"/>
<evidence type="ECO:0000256" key="4">
    <source>
        <dbReference type="ARBA" id="ARBA00022741"/>
    </source>
</evidence>
<gene>
    <name evidence="9 12" type="primary">coaD</name>
    <name evidence="12" type="ORF">E4650_02960</name>
    <name evidence="11" type="ORF">SAMN04488588_0333</name>
</gene>
<feature type="binding site" evidence="9">
    <location>
        <position position="11"/>
    </location>
    <ligand>
        <name>substrate</name>
    </ligand>
</feature>
<evidence type="ECO:0000256" key="3">
    <source>
        <dbReference type="ARBA" id="ARBA00022695"/>
    </source>
</evidence>
<keyword evidence="5 9" id="KW-0067">ATP-binding</keyword>
<evidence type="ECO:0000259" key="10">
    <source>
        <dbReference type="Pfam" id="PF01467"/>
    </source>
</evidence>
<keyword evidence="7 9" id="KW-0173">Coenzyme A biosynthesis</keyword>
<feature type="domain" description="Cytidyltransferase-like" evidence="10">
    <location>
        <begin position="7"/>
        <end position="135"/>
    </location>
</feature>
<comment type="catalytic activity">
    <reaction evidence="8 9">
        <text>(R)-4'-phosphopantetheine + ATP + H(+) = 3'-dephospho-CoA + diphosphate</text>
        <dbReference type="Rhea" id="RHEA:19801"/>
        <dbReference type="ChEBI" id="CHEBI:15378"/>
        <dbReference type="ChEBI" id="CHEBI:30616"/>
        <dbReference type="ChEBI" id="CHEBI:33019"/>
        <dbReference type="ChEBI" id="CHEBI:57328"/>
        <dbReference type="ChEBI" id="CHEBI:61723"/>
        <dbReference type="EC" id="2.7.7.3"/>
    </reaction>
</comment>
<accession>A0A1G6ICR2</accession>
<dbReference type="OrthoDB" id="9806661at2"/>
<evidence type="ECO:0000313" key="13">
    <source>
        <dbReference type="Proteomes" id="UP000199322"/>
    </source>
</evidence>
<comment type="pathway">
    <text evidence="9">Cofactor biosynthesis; coenzyme A biosynthesis; CoA from (R)-pantothenate: step 4/5.</text>
</comment>
<evidence type="ECO:0000256" key="9">
    <source>
        <dbReference type="HAMAP-Rule" id="MF_00151"/>
    </source>
</evidence>
<feature type="binding site" evidence="9">
    <location>
        <position position="75"/>
    </location>
    <ligand>
        <name>substrate</name>
    </ligand>
</feature>
<feature type="binding site" evidence="9">
    <location>
        <begin position="125"/>
        <end position="131"/>
    </location>
    <ligand>
        <name>ATP</name>
        <dbReference type="ChEBI" id="CHEBI:30616"/>
    </ligand>
</feature>
<evidence type="ECO:0000256" key="1">
    <source>
        <dbReference type="ARBA" id="ARBA00022490"/>
    </source>
</evidence>
<dbReference type="SUPFAM" id="SSF52374">
    <property type="entry name" value="Nucleotidylyl transferase"/>
    <property type="match status" value="1"/>
</dbReference>
<evidence type="ECO:0000256" key="7">
    <source>
        <dbReference type="ARBA" id="ARBA00022993"/>
    </source>
</evidence>
<keyword evidence="6 9" id="KW-0460">Magnesium</keyword>
<evidence type="ECO:0000313" key="11">
    <source>
        <dbReference type="EMBL" id="SDC04332.1"/>
    </source>
</evidence>
<dbReference type="Pfam" id="PF01467">
    <property type="entry name" value="CTP_transf_like"/>
    <property type="match status" value="1"/>
</dbReference>
<dbReference type="GO" id="GO:0005737">
    <property type="term" value="C:cytoplasm"/>
    <property type="evidence" value="ECO:0007669"/>
    <property type="project" value="UniProtKB-SubCell"/>
</dbReference>
<sequence length="162" mass="18789">MDKRTAVYPGSFDPITYGHINLVERASERFDKIYVSVMNNMQKKYLFDLDERVEMTRQNLSHIPNIEVDSFSGLLVQYCKKKKIYTVLRGLRAVTDFEYELQMANGNRSLFPELEIFFLMADIAHSFISSSMVKEVSKHGGDVSTWVPPNVEEALIKKFKKH</sequence>
<evidence type="ECO:0000256" key="8">
    <source>
        <dbReference type="ARBA" id="ARBA00029346"/>
    </source>
</evidence>
<proteinExistence type="inferred from homology"/>
<dbReference type="PANTHER" id="PTHR21342:SF1">
    <property type="entry name" value="PHOSPHOPANTETHEINE ADENYLYLTRANSFERASE"/>
    <property type="match status" value="1"/>
</dbReference>
<evidence type="ECO:0000313" key="14">
    <source>
        <dbReference type="Proteomes" id="UP000297288"/>
    </source>
</evidence>
<dbReference type="STRING" id="28234.SAMN04488588_0333"/>
<reference evidence="11 13" key="1">
    <citation type="submission" date="2016-10" db="EMBL/GenBank/DDBJ databases">
        <authorList>
            <person name="de Groot N.N."/>
        </authorList>
    </citation>
    <scope>NUCLEOTIDE SEQUENCE [LARGE SCALE GENOMIC DNA]</scope>
    <source>
        <strain evidence="11 13">WG14</strain>
    </source>
</reference>
<comment type="subunit">
    <text evidence="9">Homohexamer.</text>
</comment>
<dbReference type="GO" id="GO:0015937">
    <property type="term" value="P:coenzyme A biosynthetic process"/>
    <property type="evidence" value="ECO:0007669"/>
    <property type="project" value="UniProtKB-UniRule"/>
</dbReference>
<reference evidence="12 14" key="2">
    <citation type="submission" date="2019-04" db="EMBL/GenBank/DDBJ databases">
        <title>Draft genome sequence data and analysis of a Fermenting Bacterium, Geotoga petraea strain HO-Geo1, isolated from heavy-oil petroleum reservoir in Russia.</title>
        <authorList>
            <person name="Grouzdev D.S."/>
            <person name="Semenova E.M."/>
            <person name="Sokolova D.S."/>
            <person name="Tourova T.P."/>
            <person name="Poltaraus A.B."/>
            <person name="Nazina T.N."/>
        </authorList>
    </citation>
    <scope>NUCLEOTIDE SEQUENCE [LARGE SCALE GENOMIC DNA]</scope>
    <source>
        <strain evidence="12 14">HO-Geo1</strain>
    </source>
</reference>
<evidence type="ECO:0000256" key="6">
    <source>
        <dbReference type="ARBA" id="ARBA00022842"/>
    </source>
</evidence>
<feature type="binding site" evidence="9">
    <location>
        <position position="89"/>
    </location>
    <ligand>
        <name>substrate</name>
    </ligand>
</feature>
<keyword evidence="3 9" id="KW-0548">Nucleotidyltransferase</keyword>
<dbReference type="Proteomes" id="UP000297288">
    <property type="component" value="Unassembled WGS sequence"/>
</dbReference>
<dbReference type="CDD" id="cd02163">
    <property type="entry name" value="PPAT"/>
    <property type="match status" value="1"/>
</dbReference>
<feature type="binding site" evidence="9">
    <location>
        <position position="100"/>
    </location>
    <ligand>
        <name>ATP</name>
        <dbReference type="ChEBI" id="CHEBI:30616"/>
    </ligand>
</feature>
<dbReference type="NCBIfam" id="TIGR00125">
    <property type="entry name" value="cyt_tran_rel"/>
    <property type="match status" value="1"/>
</dbReference>
<dbReference type="GO" id="GO:0004595">
    <property type="term" value="F:pantetheine-phosphate adenylyltransferase activity"/>
    <property type="evidence" value="ECO:0007669"/>
    <property type="project" value="UniProtKB-UniRule"/>
</dbReference>
<keyword evidence="4 9" id="KW-0547">Nucleotide-binding</keyword>
<dbReference type="RefSeq" id="WP_091402222.1">
    <property type="nucleotide sequence ID" value="NZ_FMYV01000001.1"/>
</dbReference>
<organism evidence="11 13">
    <name type="scientific">Geotoga petraea</name>
    <dbReference type="NCBI Taxonomy" id="28234"/>
    <lineage>
        <taxon>Bacteria</taxon>
        <taxon>Thermotogati</taxon>
        <taxon>Thermotogota</taxon>
        <taxon>Thermotogae</taxon>
        <taxon>Petrotogales</taxon>
        <taxon>Petrotogaceae</taxon>
        <taxon>Geotoga</taxon>
    </lineage>
</organism>
<feature type="site" description="Transition state stabilizer" evidence="9">
    <location>
        <position position="19"/>
    </location>
</feature>
<comment type="cofactor">
    <cofactor evidence="9">
        <name>Mg(2+)</name>
        <dbReference type="ChEBI" id="CHEBI:18420"/>
    </cofactor>
</comment>
<dbReference type="InterPro" id="IPR004821">
    <property type="entry name" value="Cyt_trans-like"/>
</dbReference>
<dbReference type="GO" id="GO:0005524">
    <property type="term" value="F:ATP binding"/>
    <property type="evidence" value="ECO:0007669"/>
    <property type="project" value="UniProtKB-KW"/>
</dbReference>
<dbReference type="PRINTS" id="PR01020">
    <property type="entry name" value="LPSBIOSNTHSS"/>
</dbReference>
<evidence type="ECO:0000313" key="12">
    <source>
        <dbReference type="EMBL" id="TGG89169.1"/>
    </source>
</evidence>
<dbReference type="UniPathway" id="UPA00241">
    <property type="reaction ID" value="UER00355"/>
</dbReference>
<dbReference type="HAMAP" id="MF_00151">
    <property type="entry name" value="PPAT_bact"/>
    <property type="match status" value="1"/>
</dbReference>
<dbReference type="Proteomes" id="UP000199322">
    <property type="component" value="Unassembled WGS sequence"/>
</dbReference>
<feature type="binding site" evidence="9">
    <location>
        <position position="19"/>
    </location>
    <ligand>
        <name>ATP</name>
        <dbReference type="ChEBI" id="CHEBI:30616"/>
    </ligand>
</feature>